<evidence type="ECO:0000256" key="4">
    <source>
        <dbReference type="ARBA" id="ARBA00023157"/>
    </source>
</evidence>
<keyword evidence="5" id="KW-0732">Signal</keyword>
<comment type="subcellular location">
    <subcellularLocation>
        <location evidence="2">Secreted</location>
    </subcellularLocation>
</comment>
<dbReference type="CDD" id="cd21175">
    <property type="entry name" value="LPMO_AA9"/>
    <property type="match status" value="1"/>
</dbReference>
<keyword evidence="3" id="KW-0964">Secreted</keyword>
<dbReference type="InterPro" id="IPR005103">
    <property type="entry name" value="AA9_LPMO"/>
</dbReference>
<feature type="non-terminal residue" evidence="7">
    <location>
        <position position="253"/>
    </location>
</feature>
<sequence>MATFSIAAALLGLASSVSAHGQVQGIVANGEFYEGYSPSFQYSNPPPTVIGWSIPQDLDNGFVASSALQTDDIICHVNATPAKGHAVVAAGDVVELQWSAWPSSHHGPVIDYLANCNGACETVDKTKLEFFKIDGVGLVNDNPVPGTWASDQLIANNNSWVVTIPKSIAPGNYVLRHEIIALHSAGSAGGAQMYPHCINLQITGSGTTKPTGTLGTALYKEADPGIEVNIYQSLSYVIPGPSPIADAVSMKQS</sequence>
<evidence type="ECO:0000313" key="8">
    <source>
        <dbReference type="Proteomes" id="UP000800092"/>
    </source>
</evidence>
<evidence type="ECO:0000256" key="2">
    <source>
        <dbReference type="ARBA" id="ARBA00004613"/>
    </source>
</evidence>
<dbReference type="Gene3D" id="2.70.50.70">
    <property type="match status" value="1"/>
</dbReference>
<name>A0A6A6HJT5_VIRVR</name>
<evidence type="ECO:0000256" key="5">
    <source>
        <dbReference type="SAM" id="SignalP"/>
    </source>
</evidence>
<dbReference type="Proteomes" id="UP000800092">
    <property type="component" value="Unassembled WGS sequence"/>
</dbReference>
<gene>
    <name evidence="7" type="ORF">EV356DRAFT_430741</name>
</gene>
<comment type="cofactor">
    <cofactor evidence="1">
        <name>Cu(2+)</name>
        <dbReference type="ChEBI" id="CHEBI:29036"/>
    </cofactor>
</comment>
<dbReference type="GO" id="GO:0005576">
    <property type="term" value="C:extracellular region"/>
    <property type="evidence" value="ECO:0007669"/>
    <property type="project" value="UniProtKB-SubCell"/>
</dbReference>
<evidence type="ECO:0000313" key="7">
    <source>
        <dbReference type="EMBL" id="KAF2238404.1"/>
    </source>
</evidence>
<dbReference type="PANTHER" id="PTHR33353">
    <property type="entry name" value="PUTATIVE (AFU_ORTHOLOGUE AFUA_1G12560)-RELATED"/>
    <property type="match status" value="1"/>
</dbReference>
<evidence type="ECO:0000256" key="1">
    <source>
        <dbReference type="ARBA" id="ARBA00001973"/>
    </source>
</evidence>
<protein>
    <submittedName>
        <fullName evidence="7">Lytic polysaccharide monooxygenase</fullName>
    </submittedName>
</protein>
<dbReference type="Pfam" id="PF03443">
    <property type="entry name" value="AA9"/>
    <property type="match status" value="1"/>
</dbReference>
<dbReference type="AlphaFoldDB" id="A0A6A6HJT5"/>
<keyword evidence="7" id="KW-0503">Monooxygenase</keyword>
<keyword evidence="8" id="KW-1185">Reference proteome</keyword>
<keyword evidence="7" id="KW-0560">Oxidoreductase</keyword>
<feature type="chain" id="PRO_5025493900" evidence="5">
    <location>
        <begin position="20"/>
        <end position="253"/>
    </location>
</feature>
<proteinExistence type="predicted"/>
<dbReference type="GO" id="GO:0004497">
    <property type="term" value="F:monooxygenase activity"/>
    <property type="evidence" value="ECO:0007669"/>
    <property type="project" value="UniProtKB-KW"/>
</dbReference>
<dbReference type="PANTHER" id="PTHR33353:SF34">
    <property type="entry name" value="ENDO-BETA-1,4-GLUCANASE D"/>
    <property type="match status" value="1"/>
</dbReference>
<dbReference type="EMBL" id="ML991776">
    <property type="protein sequence ID" value="KAF2238404.1"/>
    <property type="molecule type" value="Genomic_DNA"/>
</dbReference>
<dbReference type="OrthoDB" id="4849160at2759"/>
<accession>A0A6A6HJT5</accession>
<keyword evidence="4" id="KW-1015">Disulfide bond</keyword>
<feature type="signal peptide" evidence="5">
    <location>
        <begin position="1"/>
        <end position="19"/>
    </location>
</feature>
<evidence type="ECO:0000259" key="6">
    <source>
        <dbReference type="Pfam" id="PF03443"/>
    </source>
</evidence>
<organism evidence="7 8">
    <name type="scientific">Viridothelium virens</name>
    <name type="common">Speckled blister lichen</name>
    <name type="synonym">Trypethelium virens</name>
    <dbReference type="NCBI Taxonomy" id="1048519"/>
    <lineage>
        <taxon>Eukaryota</taxon>
        <taxon>Fungi</taxon>
        <taxon>Dikarya</taxon>
        <taxon>Ascomycota</taxon>
        <taxon>Pezizomycotina</taxon>
        <taxon>Dothideomycetes</taxon>
        <taxon>Dothideomycetes incertae sedis</taxon>
        <taxon>Trypetheliales</taxon>
        <taxon>Trypetheliaceae</taxon>
        <taxon>Viridothelium</taxon>
    </lineage>
</organism>
<evidence type="ECO:0000256" key="3">
    <source>
        <dbReference type="ARBA" id="ARBA00022525"/>
    </source>
</evidence>
<feature type="domain" description="Auxiliary Activity family 9 catalytic" evidence="6">
    <location>
        <begin position="20"/>
        <end position="234"/>
    </location>
</feature>
<dbReference type="InterPro" id="IPR049892">
    <property type="entry name" value="AA9"/>
</dbReference>
<reference evidence="7" key="1">
    <citation type="journal article" date="2020" name="Stud. Mycol.">
        <title>101 Dothideomycetes genomes: a test case for predicting lifestyles and emergence of pathogens.</title>
        <authorList>
            <person name="Haridas S."/>
            <person name="Albert R."/>
            <person name="Binder M."/>
            <person name="Bloem J."/>
            <person name="Labutti K."/>
            <person name="Salamov A."/>
            <person name="Andreopoulos B."/>
            <person name="Baker S."/>
            <person name="Barry K."/>
            <person name="Bills G."/>
            <person name="Bluhm B."/>
            <person name="Cannon C."/>
            <person name="Castanera R."/>
            <person name="Culley D."/>
            <person name="Daum C."/>
            <person name="Ezra D."/>
            <person name="Gonzalez J."/>
            <person name="Henrissat B."/>
            <person name="Kuo A."/>
            <person name="Liang C."/>
            <person name="Lipzen A."/>
            <person name="Lutzoni F."/>
            <person name="Magnuson J."/>
            <person name="Mondo S."/>
            <person name="Nolan M."/>
            <person name="Ohm R."/>
            <person name="Pangilinan J."/>
            <person name="Park H.-J."/>
            <person name="Ramirez L."/>
            <person name="Alfaro M."/>
            <person name="Sun H."/>
            <person name="Tritt A."/>
            <person name="Yoshinaga Y."/>
            <person name="Zwiers L.-H."/>
            <person name="Turgeon B."/>
            <person name="Goodwin S."/>
            <person name="Spatafora J."/>
            <person name="Crous P."/>
            <person name="Grigoriev I."/>
        </authorList>
    </citation>
    <scope>NUCLEOTIDE SEQUENCE</scope>
    <source>
        <strain evidence="7">Tuck. ex Michener</strain>
    </source>
</reference>